<name>T1CTL2_9ZZZZ</name>
<dbReference type="InterPro" id="IPR008490">
    <property type="entry name" value="Transposase_InsH_N"/>
</dbReference>
<accession>T1CTL2</accession>
<evidence type="ECO:0000313" key="2">
    <source>
        <dbReference type="EMBL" id="EQD72044.1"/>
    </source>
</evidence>
<feature type="domain" description="Transposase InsH N-terminal" evidence="1">
    <location>
        <begin position="22"/>
        <end position="97"/>
    </location>
</feature>
<reference evidence="2" key="1">
    <citation type="submission" date="2013-08" db="EMBL/GenBank/DDBJ databases">
        <authorList>
            <person name="Mendez C."/>
            <person name="Richter M."/>
            <person name="Ferrer M."/>
            <person name="Sanchez J."/>
        </authorList>
    </citation>
    <scope>NUCLEOTIDE SEQUENCE</scope>
</reference>
<sequence>MTLGLSDRQDELFDEVVRFCDETLPERSIYVLLHRERDRLFPDESFADLFTDRGRRSVPPSVVAVVMVLQRLEGLSDREAVERYSFDARWRYAAGVGGYDSGGWRSF</sequence>
<evidence type="ECO:0000259" key="1">
    <source>
        <dbReference type="Pfam" id="PF05598"/>
    </source>
</evidence>
<proteinExistence type="predicted"/>
<reference evidence="2" key="2">
    <citation type="journal article" date="2014" name="ISME J.">
        <title>Microbial stratification in low pH oxic and suboxic macroscopic growths along an acid mine drainage.</title>
        <authorList>
            <person name="Mendez-Garcia C."/>
            <person name="Mesa V."/>
            <person name="Sprenger R.R."/>
            <person name="Richter M."/>
            <person name="Diez M.S."/>
            <person name="Solano J."/>
            <person name="Bargiela R."/>
            <person name="Golyshina O.V."/>
            <person name="Manteca A."/>
            <person name="Ramos J.L."/>
            <person name="Gallego J.R."/>
            <person name="Llorente I."/>
            <person name="Martins Dos Santos V.A."/>
            <person name="Jensen O.N."/>
            <person name="Pelaez A.I."/>
            <person name="Sanchez J."/>
            <person name="Ferrer M."/>
        </authorList>
    </citation>
    <scope>NUCLEOTIDE SEQUENCE</scope>
</reference>
<gene>
    <name evidence="2" type="ORF">B1B_04101</name>
</gene>
<dbReference type="AlphaFoldDB" id="T1CTL2"/>
<feature type="non-terminal residue" evidence="2">
    <location>
        <position position="107"/>
    </location>
</feature>
<dbReference type="Pfam" id="PF05598">
    <property type="entry name" value="DUF772"/>
    <property type="match status" value="1"/>
</dbReference>
<dbReference type="EMBL" id="AUZY01002569">
    <property type="protein sequence ID" value="EQD72044.1"/>
    <property type="molecule type" value="Genomic_DNA"/>
</dbReference>
<protein>
    <submittedName>
        <fullName evidence="2">Transposase, IS4 family protein</fullName>
    </submittedName>
</protein>
<organism evidence="2">
    <name type="scientific">mine drainage metagenome</name>
    <dbReference type="NCBI Taxonomy" id="410659"/>
    <lineage>
        <taxon>unclassified sequences</taxon>
        <taxon>metagenomes</taxon>
        <taxon>ecological metagenomes</taxon>
    </lineage>
</organism>
<comment type="caution">
    <text evidence="2">The sequence shown here is derived from an EMBL/GenBank/DDBJ whole genome shotgun (WGS) entry which is preliminary data.</text>
</comment>